<dbReference type="Proteomes" id="UP000887566">
    <property type="component" value="Unplaced"/>
</dbReference>
<evidence type="ECO:0000313" key="4">
    <source>
        <dbReference type="WBParaSite" id="PSAMB.scaffold11636size3227.g34296.t1"/>
    </source>
</evidence>
<evidence type="ECO:0000313" key="3">
    <source>
        <dbReference type="Proteomes" id="UP000887566"/>
    </source>
</evidence>
<dbReference type="InterPro" id="IPR028150">
    <property type="entry name" value="Lustrin_cystein"/>
</dbReference>
<accession>A0A914UQQ2</accession>
<protein>
    <submittedName>
        <fullName evidence="4">Uncharacterized protein</fullName>
    </submittedName>
</protein>
<dbReference type="AlphaFoldDB" id="A0A914UQQ2"/>
<feature type="region of interest" description="Disordered" evidence="1">
    <location>
        <begin position="142"/>
        <end position="176"/>
    </location>
</feature>
<organism evidence="3 4">
    <name type="scientific">Plectus sambesii</name>
    <dbReference type="NCBI Taxonomy" id="2011161"/>
    <lineage>
        <taxon>Eukaryota</taxon>
        <taxon>Metazoa</taxon>
        <taxon>Ecdysozoa</taxon>
        <taxon>Nematoda</taxon>
        <taxon>Chromadorea</taxon>
        <taxon>Plectida</taxon>
        <taxon>Plectina</taxon>
        <taxon>Plectoidea</taxon>
        <taxon>Plectidae</taxon>
        <taxon>Plectus</taxon>
    </lineage>
</organism>
<name>A0A914UQQ2_9BILA</name>
<dbReference type="SMART" id="SM00289">
    <property type="entry name" value="WR1"/>
    <property type="match status" value="2"/>
</dbReference>
<keyword evidence="3" id="KW-1185">Reference proteome</keyword>
<feature type="region of interest" description="Disordered" evidence="1">
    <location>
        <begin position="266"/>
        <end position="296"/>
    </location>
</feature>
<evidence type="ECO:0000256" key="1">
    <source>
        <dbReference type="SAM" id="MobiDB-lite"/>
    </source>
</evidence>
<feature type="compositionally biased region" description="Low complexity" evidence="1">
    <location>
        <begin position="273"/>
        <end position="289"/>
    </location>
</feature>
<keyword evidence="2" id="KW-0732">Signal</keyword>
<dbReference type="InterPro" id="IPR006150">
    <property type="entry name" value="Cys_repeat_1"/>
</dbReference>
<feature type="chain" id="PRO_5037010921" evidence="2">
    <location>
        <begin position="23"/>
        <end position="319"/>
    </location>
</feature>
<dbReference type="WBParaSite" id="PSAMB.scaffold11636size3227.g34296.t1">
    <property type="protein sequence ID" value="PSAMB.scaffold11636size3227.g34296.t1"/>
    <property type="gene ID" value="PSAMB.scaffold11636size3227.g34296"/>
</dbReference>
<dbReference type="Pfam" id="PF14625">
    <property type="entry name" value="Lustrin_cystein"/>
    <property type="match status" value="2"/>
</dbReference>
<feature type="signal peptide" evidence="2">
    <location>
        <begin position="1"/>
        <end position="22"/>
    </location>
</feature>
<sequence length="319" mass="34448">MARLFVASLLFGLGAICIFAHAEELQAVELEYLKMLKCPGGKEPKVGPDGHALQCIPGGAGPPICGGDHSCWYNGFNYLCCPMEVKPILETDWPAKPRKPVKYDEVPVEELDVPVEALASGQAEQLGSAEIVRLTKTKSATLTPKTRNFPTVKSSVEEQSTSPAPESEVAEQRRAPSISERIVSAGALESEPIDVVDPNLEGQAEEAIPQKWQNVCPPASKPILVGKEKQLSSCLPRRNTCPVGSFCWFSTEEDYICCTEPRQPNVELPPSEPSLLPSSELSAGSAELPPTDDSEQPLVYGAETISAVQNITEYDISSQ</sequence>
<reference evidence="4" key="1">
    <citation type="submission" date="2022-11" db="UniProtKB">
        <authorList>
            <consortium name="WormBaseParasite"/>
        </authorList>
    </citation>
    <scope>IDENTIFICATION</scope>
</reference>
<feature type="compositionally biased region" description="Polar residues" evidence="1">
    <location>
        <begin position="142"/>
        <end position="164"/>
    </location>
</feature>
<proteinExistence type="predicted"/>
<evidence type="ECO:0000256" key="2">
    <source>
        <dbReference type="SAM" id="SignalP"/>
    </source>
</evidence>